<feature type="region of interest" description="Disordered" evidence="2">
    <location>
        <begin position="82"/>
        <end position="155"/>
    </location>
</feature>
<dbReference type="InterPro" id="IPR025165">
    <property type="entry name" value="DUF4100"/>
</dbReference>
<feature type="region of interest" description="Disordered" evidence="2">
    <location>
        <begin position="1521"/>
        <end position="1552"/>
    </location>
</feature>
<feature type="compositionally biased region" description="Basic and acidic residues" evidence="2">
    <location>
        <begin position="741"/>
        <end position="753"/>
    </location>
</feature>
<reference evidence="4 5" key="1">
    <citation type="submission" date="2022-09" db="EMBL/GenBank/DDBJ databases">
        <authorList>
            <person name="Palmer J.M."/>
        </authorList>
    </citation>
    <scope>NUCLEOTIDE SEQUENCE [LARGE SCALE GENOMIC DNA]</scope>
    <source>
        <strain evidence="4 5">DSM 7382</strain>
    </source>
</reference>
<feature type="region of interest" description="Disordered" evidence="2">
    <location>
        <begin position="817"/>
        <end position="940"/>
    </location>
</feature>
<dbReference type="Proteomes" id="UP001385951">
    <property type="component" value="Unassembled WGS sequence"/>
</dbReference>
<evidence type="ECO:0000259" key="3">
    <source>
        <dbReference type="Pfam" id="PF13352"/>
    </source>
</evidence>
<feature type="region of interest" description="Disordered" evidence="2">
    <location>
        <begin position="361"/>
        <end position="380"/>
    </location>
</feature>
<feature type="compositionally biased region" description="Basic and acidic residues" evidence="2">
    <location>
        <begin position="994"/>
        <end position="1006"/>
    </location>
</feature>
<dbReference type="InterPro" id="IPR021109">
    <property type="entry name" value="Peptidase_aspartic_dom_sf"/>
</dbReference>
<evidence type="ECO:0000313" key="4">
    <source>
        <dbReference type="EMBL" id="KAK7682115.1"/>
    </source>
</evidence>
<feature type="compositionally biased region" description="Polar residues" evidence="2">
    <location>
        <begin position="713"/>
        <end position="726"/>
    </location>
</feature>
<accession>A0AAW0FTD0</accession>
<feature type="region of interest" description="Disordered" evidence="2">
    <location>
        <begin position="1620"/>
        <end position="1648"/>
    </location>
</feature>
<feature type="compositionally biased region" description="Polar residues" evidence="2">
    <location>
        <begin position="925"/>
        <end position="939"/>
    </location>
</feature>
<comment type="caution">
    <text evidence="4">The sequence shown here is derived from an EMBL/GenBank/DDBJ whole genome shotgun (WGS) entry which is preliminary data.</text>
</comment>
<dbReference type="SUPFAM" id="SSF50630">
    <property type="entry name" value="Acid proteases"/>
    <property type="match status" value="1"/>
</dbReference>
<dbReference type="CDD" id="cd00303">
    <property type="entry name" value="retropepsin_like"/>
    <property type="match status" value="1"/>
</dbReference>
<evidence type="ECO:0000313" key="5">
    <source>
        <dbReference type="Proteomes" id="UP001385951"/>
    </source>
</evidence>
<feature type="compositionally biased region" description="Polar residues" evidence="2">
    <location>
        <begin position="1078"/>
        <end position="1089"/>
    </location>
</feature>
<dbReference type="EMBL" id="JASBNA010000037">
    <property type="protein sequence ID" value="KAK7682115.1"/>
    <property type="molecule type" value="Genomic_DNA"/>
</dbReference>
<gene>
    <name evidence="4" type="ORF">QCA50_014701</name>
</gene>
<feature type="compositionally biased region" description="Low complexity" evidence="2">
    <location>
        <begin position="208"/>
        <end position="230"/>
    </location>
</feature>
<keyword evidence="5" id="KW-1185">Reference proteome</keyword>
<evidence type="ECO:0000256" key="2">
    <source>
        <dbReference type="SAM" id="MobiDB-lite"/>
    </source>
</evidence>
<feature type="compositionally biased region" description="Acidic residues" evidence="2">
    <location>
        <begin position="86"/>
        <end position="113"/>
    </location>
</feature>
<evidence type="ECO:0000256" key="1">
    <source>
        <dbReference type="ARBA" id="ARBA00022750"/>
    </source>
</evidence>
<feature type="compositionally biased region" description="Basic and acidic residues" evidence="2">
    <location>
        <begin position="831"/>
        <end position="847"/>
    </location>
</feature>
<feature type="domain" description="DUF4100" evidence="3">
    <location>
        <begin position="344"/>
        <end position="509"/>
    </location>
</feature>
<keyword evidence="1" id="KW-0645">Protease</keyword>
<dbReference type="Pfam" id="PF13352">
    <property type="entry name" value="DUF4100"/>
    <property type="match status" value="1"/>
</dbReference>
<name>A0AAW0FTD0_9APHY</name>
<feature type="compositionally biased region" description="Low complexity" evidence="2">
    <location>
        <begin position="1097"/>
        <end position="1110"/>
    </location>
</feature>
<dbReference type="GO" id="GO:0004190">
    <property type="term" value="F:aspartic-type endopeptidase activity"/>
    <property type="evidence" value="ECO:0007669"/>
    <property type="project" value="UniProtKB-KW"/>
</dbReference>
<feature type="region of interest" description="Disordered" evidence="2">
    <location>
        <begin position="1431"/>
        <end position="1482"/>
    </location>
</feature>
<protein>
    <recommendedName>
        <fullName evidence="3">DUF4100 domain-containing protein</fullName>
    </recommendedName>
</protein>
<feature type="region of interest" description="Disordered" evidence="2">
    <location>
        <begin position="1073"/>
        <end position="1110"/>
    </location>
</feature>
<feature type="compositionally biased region" description="Polar residues" evidence="2">
    <location>
        <begin position="1469"/>
        <end position="1481"/>
    </location>
</feature>
<feature type="region of interest" description="Disordered" evidence="2">
    <location>
        <begin position="208"/>
        <end position="243"/>
    </location>
</feature>
<dbReference type="PROSITE" id="PS00141">
    <property type="entry name" value="ASP_PROTEASE"/>
    <property type="match status" value="1"/>
</dbReference>
<feature type="region of interest" description="Disordered" evidence="2">
    <location>
        <begin position="709"/>
        <end position="795"/>
    </location>
</feature>
<feature type="compositionally biased region" description="Low complexity" evidence="2">
    <location>
        <begin position="1633"/>
        <end position="1648"/>
    </location>
</feature>
<feature type="region of interest" description="Disordered" evidence="2">
    <location>
        <begin position="994"/>
        <end position="1023"/>
    </location>
</feature>
<organism evidence="4 5">
    <name type="scientific">Cerrena zonata</name>
    <dbReference type="NCBI Taxonomy" id="2478898"/>
    <lineage>
        <taxon>Eukaryota</taxon>
        <taxon>Fungi</taxon>
        <taxon>Dikarya</taxon>
        <taxon>Basidiomycota</taxon>
        <taxon>Agaricomycotina</taxon>
        <taxon>Agaricomycetes</taxon>
        <taxon>Polyporales</taxon>
        <taxon>Cerrenaceae</taxon>
        <taxon>Cerrena</taxon>
    </lineage>
</organism>
<keyword evidence="1" id="KW-0064">Aspartyl protease</keyword>
<feature type="compositionally biased region" description="Basic and acidic residues" evidence="2">
    <location>
        <begin position="776"/>
        <end position="787"/>
    </location>
</feature>
<sequence length="1910" mass="213713">MTLWKQYNRDFIRIAGWLISHRKLTADEQALYFWKGIPKDFREKLEARLLIIQPNHNLEQPFKIENINRVAKSLLLRNRFDHSQIPDEDDSSDSDSSDSASEDSDDEDSDDEAPLLPTPKKSRDRESTKKPTVAEVPVKPKATARTTSTKKENEEMEDLINQMNKMSVTDSSYSILYFRAYQISPIITELVPRPLERRAIANRLNLNAAPAPYNPSNSQGSQESGNNPGFNRPPPPHFRTGGNAYRQITPEERKCFGCGGTGHTMFFCEEINKLLKDGIVTKDSGGKLVMANGMYIRRMSPEEPLVTAVERLRPVQSNFISIHQARVEEYLSSESESSEDSDDSDSDVAVYTMTRSGRKIIHPRKELDNGFQPKKRRHVEEFNSPPVKRLAKPKEPTKKTVEEIIPVPKLPTPITVENTQFNPQDDDAFMEDDTRNLEGVQVKPEPKETDTTTVTPWTKKAPRQSEVQSQVDQRNVLGRILSQPVTLAVGEVFGISKEMTASLRDVLKPKPAPKVQIVEIPEGKHPETMEKASIKPLVATAVTETRSKGTLIRLRMECNGSPVTAIIDTGSQLNIAHERIWKDILKLPIDMQNGVTMNDANGGESQLNGLVTNIPLTCGSVSTLANVYVGENVPFDLLLGRPWQRGNYVSIDEREDGTYLVFKDKDLQPRHQLLVTPDSQYVEDPRVSEYIKRTHRVRVSVNYLTVKEESADEISQSSTMSTPSNVENDEFEMDVDSPAMIKRERSGSEEPTSRLRRRTALAPQVKDQAETSSSEETDKSTTEEHPSYQKNWVSVSPAGTRKRTYEIVKGPSFAHMSLTQKNGPIRSHQSMRKDPYDVLVPRMDRYGDQTTARAQKGSRNNSDPQRIPTKHRESSPIPEYLNSSFQGTSRRPAGDAVMQYSRTQAGSQRRAFEQGPAIKRGKTKGLSNKHCSNVSQSNEKPWENFEEMVDTSEPEELSIHGTRDCTYASGSSNENDEAINEAGLMTGEINEETKESRIRGHEEQRKFSKGYAQNKQKISRPDANIAGPSIIRDFKMREQVVEYPISRTCGPGMFGATFNIEDLKNGRIQYKRERETHSNPPASTSSTVPDLQRLNRSHSNSSLSPSLSSSPPMFEYDKLVAFASDPARSKWAFDTVEFTKATDKGNLERIPVVGRTTRPGPLAVQTMDGVFADLARLSNVPKTLVNICMDKTYAVQAYESLPSGALTLLSDQATVVWKAPGTDDSTGVGAYRAIIQLCPKAGIERWAGPLLTAVKDEGDKGEADEEWTRHVLETHIGGQAEGQAKLDAGPPESVDVFMTQVAVKSEPFKGIRTDGRLEGFRREKRRVREERMNENVKIGPPRGRHRHRKVINSQRSARLNGSKLSNKLDQSTLPAYDFFENKRILPSSSSESDGSYIKANELEPRYDPAIRDEHELIQDLFLSKTAPSSWARIARSKDPQTPPRKQDRGGRSLTPYPTIPTRQPPPWNINRTSPCSPSSDESLLDLWTPSCSSSPVLPPPPSPDTSAGYTTCSTCEFQLPQVPPSDNESDLPLGYPTPPTSPVQESGRECDTPDTQVSFVDVGPPAPILRLAKPASGCSLCKGDNHPLLECPLQPFVPESLTDIVISGGHLDASRLETPDFLPPGTFHRHDTSSPSMGSSSSNDSFHSAASSSTSLSITFQSDQDGFCVEFHEEELPTPAVAVTSKVPSSLPDLITDSDSSSNSTPPTTPPPLERIFQFRNDCDRQKLCRMAGLPQDTKFLDSNLWLRVIFVFLLRYSEDLCYYKGKNVWIKWQHRLIPGLYDANALYTYNKLFVLEPEDKRDTNVYLHPVERRSAYQCLQFLRQPERIAKADAEEIQVRQLLEYLIDIRSDDGYLANLINLHRMRGNLGAPGCYPPHPDQPIFTEENMQIESSEVEECTSPGSPYPDSL</sequence>
<proteinExistence type="predicted"/>
<dbReference type="GO" id="GO:0006508">
    <property type="term" value="P:proteolysis"/>
    <property type="evidence" value="ECO:0007669"/>
    <property type="project" value="InterPro"/>
</dbReference>
<dbReference type="Gene3D" id="2.40.70.10">
    <property type="entry name" value="Acid Proteases"/>
    <property type="match status" value="1"/>
</dbReference>
<keyword evidence="1" id="KW-0378">Hydrolase</keyword>
<dbReference type="InterPro" id="IPR001969">
    <property type="entry name" value="Aspartic_peptidase_AS"/>
</dbReference>
<feature type="compositionally biased region" description="Polar residues" evidence="2">
    <location>
        <begin position="848"/>
        <end position="864"/>
    </location>
</feature>